<dbReference type="CTD" id="20236083"/>
<reference evidence="1 2" key="1">
    <citation type="journal article" date="2013" name="Nature">
        <title>Insights into bilaterian evolution from three spiralian genomes.</title>
        <authorList>
            <person name="Simakov O."/>
            <person name="Marletaz F."/>
            <person name="Cho S.J."/>
            <person name="Edsinger-Gonzales E."/>
            <person name="Havlak P."/>
            <person name="Hellsten U."/>
            <person name="Kuo D.H."/>
            <person name="Larsson T."/>
            <person name="Lv J."/>
            <person name="Arendt D."/>
            <person name="Savage R."/>
            <person name="Osoegawa K."/>
            <person name="de Jong P."/>
            <person name="Grimwood J."/>
            <person name="Chapman J.A."/>
            <person name="Shapiro H."/>
            <person name="Aerts A."/>
            <person name="Otillar R.P."/>
            <person name="Terry A.Y."/>
            <person name="Boore J.L."/>
            <person name="Grigoriev I.V."/>
            <person name="Lindberg D.R."/>
            <person name="Seaver E.C."/>
            <person name="Weisblat D.A."/>
            <person name="Putnam N.H."/>
            <person name="Rokhsar D.S."/>
        </authorList>
    </citation>
    <scope>NUCLEOTIDE SEQUENCE [LARGE SCALE GENOMIC DNA]</scope>
</reference>
<evidence type="ECO:0000313" key="1">
    <source>
        <dbReference type="EMBL" id="ESO91280.1"/>
    </source>
</evidence>
<dbReference type="GeneID" id="20236083"/>
<gene>
    <name evidence="1" type="ORF">LOTGIDRAFT_153709</name>
</gene>
<dbReference type="InterPro" id="IPR013083">
    <property type="entry name" value="Znf_RING/FYVE/PHD"/>
</dbReference>
<proteinExistence type="predicted"/>
<accession>V4A8A3</accession>
<sequence>MTPDNRVTISTYIQYCRWSFESMNIIDRYIQRQLEEDYIEYATRIEREASLTDISEQGFLKCPICNKETICDAVDVNKPPSELNKTGTNICVDCEHLTCSKCGKFSVSLTTKVLSISVD</sequence>
<dbReference type="Proteomes" id="UP000030746">
    <property type="component" value="Unassembled WGS sequence"/>
</dbReference>
<dbReference type="AlphaFoldDB" id="V4A8A3"/>
<keyword evidence="2" id="KW-1185">Reference proteome</keyword>
<dbReference type="HOGENOM" id="CLU_2064111_0_0_1"/>
<organism evidence="1 2">
    <name type="scientific">Lottia gigantea</name>
    <name type="common">Giant owl limpet</name>
    <dbReference type="NCBI Taxonomy" id="225164"/>
    <lineage>
        <taxon>Eukaryota</taxon>
        <taxon>Metazoa</taxon>
        <taxon>Spiralia</taxon>
        <taxon>Lophotrochozoa</taxon>
        <taxon>Mollusca</taxon>
        <taxon>Gastropoda</taxon>
        <taxon>Patellogastropoda</taxon>
        <taxon>Lottioidea</taxon>
        <taxon>Lottiidae</taxon>
        <taxon>Lottia</taxon>
    </lineage>
</organism>
<protein>
    <submittedName>
        <fullName evidence="1">Uncharacterized protein</fullName>
    </submittedName>
</protein>
<dbReference type="Gene3D" id="3.30.40.10">
    <property type="entry name" value="Zinc/RING finger domain, C3HC4 (zinc finger)"/>
    <property type="match status" value="1"/>
</dbReference>
<dbReference type="KEGG" id="lgi:LOTGIDRAFT_153709"/>
<name>V4A8A3_LOTGI</name>
<dbReference type="EMBL" id="KB202283">
    <property type="protein sequence ID" value="ESO91280.1"/>
    <property type="molecule type" value="Genomic_DNA"/>
</dbReference>
<dbReference type="RefSeq" id="XP_009057979.1">
    <property type="nucleotide sequence ID" value="XM_009059731.1"/>
</dbReference>
<evidence type="ECO:0000313" key="2">
    <source>
        <dbReference type="Proteomes" id="UP000030746"/>
    </source>
</evidence>
<dbReference type="OrthoDB" id="6155020at2759"/>
<dbReference type="OMA" id="INDRRMR"/>